<evidence type="ECO:0000256" key="2">
    <source>
        <dbReference type="SAM" id="SignalP"/>
    </source>
</evidence>
<feature type="transmembrane region" description="Helical" evidence="1">
    <location>
        <begin position="349"/>
        <end position="371"/>
    </location>
</feature>
<dbReference type="Proteomes" id="UP001374584">
    <property type="component" value="Unassembled WGS sequence"/>
</dbReference>
<name>A0AAN9QYC4_PHACN</name>
<evidence type="ECO:0000313" key="3">
    <source>
        <dbReference type="EMBL" id="KAK7355115.1"/>
    </source>
</evidence>
<dbReference type="AlphaFoldDB" id="A0AAN9QYC4"/>
<keyword evidence="1" id="KW-0812">Transmembrane</keyword>
<keyword evidence="1" id="KW-1133">Transmembrane helix</keyword>
<keyword evidence="4" id="KW-1185">Reference proteome</keyword>
<evidence type="ECO:0000256" key="1">
    <source>
        <dbReference type="SAM" id="Phobius"/>
    </source>
</evidence>
<feature type="signal peptide" evidence="2">
    <location>
        <begin position="1"/>
        <end position="19"/>
    </location>
</feature>
<organism evidence="3 4">
    <name type="scientific">Phaseolus coccineus</name>
    <name type="common">Scarlet runner bean</name>
    <name type="synonym">Phaseolus multiflorus</name>
    <dbReference type="NCBI Taxonomy" id="3886"/>
    <lineage>
        <taxon>Eukaryota</taxon>
        <taxon>Viridiplantae</taxon>
        <taxon>Streptophyta</taxon>
        <taxon>Embryophyta</taxon>
        <taxon>Tracheophyta</taxon>
        <taxon>Spermatophyta</taxon>
        <taxon>Magnoliopsida</taxon>
        <taxon>eudicotyledons</taxon>
        <taxon>Gunneridae</taxon>
        <taxon>Pentapetalae</taxon>
        <taxon>rosids</taxon>
        <taxon>fabids</taxon>
        <taxon>Fabales</taxon>
        <taxon>Fabaceae</taxon>
        <taxon>Papilionoideae</taxon>
        <taxon>50 kb inversion clade</taxon>
        <taxon>NPAAA clade</taxon>
        <taxon>indigoferoid/millettioid clade</taxon>
        <taxon>Phaseoleae</taxon>
        <taxon>Phaseolus</taxon>
    </lineage>
</organism>
<keyword evidence="1" id="KW-0472">Membrane</keyword>
<dbReference type="EMBL" id="JAYMYR010000006">
    <property type="protein sequence ID" value="KAK7355115.1"/>
    <property type="molecule type" value="Genomic_DNA"/>
</dbReference>
<sequence length="412" mass="46823">MRTLGHLMFPFAYLPMASGGWTVSWYGVLQTSGCVRCNEDDFVAWLHALCIERLDTHPSRSYLVPWVIMLDCSFPYLAMRTLGHLMFPFAYLPMASGGWTVSCHTNEMDWNFGLVIMSSWAMHADCSFPYLTMRTLCHLMSPFAYLSMASRGWTVSCSHTNEMDWNFGLVIMRSWAMHADCSFPYLAMRTLGHLMFSFAYLPMASEGWTVLWCSVLQTLFFSIPSDADTESLDIFICLLANGEWGVDRLVRTVIHASFSFPPCALGDHARCNEDDFVGWVHALCIERPDTHPSRSHLVPWVIMLDCSFPYLAMRTLCHLMFPFAYLSMASRGWTVSCEWSDMHPSRSHLVPWVIMLVSPCVAFLLNGICVAGKKCFRPSFHVEVLGDRKVTHVIYFICAMHGHCGTHGETIV</sequence>
<comment type="caution">
    <text evidence="3">The sequence shown here is derived from an EMBL/GenBank/DDBJ whole genome shotgun (WGS) entry which is preliminary data.</text>
</comment>
<feature type="chain" id="PRO_5042982800" evidence="2">
    <location>
        <begin position="20"/>
        <end position="412"/>
    </location>
</feature>
<proteinExistence type="predicted"/>
<reference evidence="3 4" key="1">
    <citation type="submission" date="2024-01" db="EMBL/GenBank/DDBJ databases">
        <title>The genomes of 5 underutilized Papilionoideae crops provide insights into root nodulation and disease resistanc.</title>
        <authorList>
            <person name="Jiang F."/>
        </authorList>
    </citation>
    <scope>NUCLEOTIDE SEQUENCE [LARGE SCALE GENOMIC DNA]</scope>
    <source>
        <strain evidence="3">JINMINGXINNONG_FW02</strain>
        <tissue evidence="3">Leaves</tissue>
    </source>
</reference>
<evidence type="ECO:0000313" key="4">
    <source>
        <dbReference type="Proteomes" id="UP001374584"/>
    </source>
</evidence>
<protein>
    <submittedName>
        <fullName evidence="3">Uncharacterized protein</fullName>
    </submittedName>
</protein>
<keyword evidence="2" id="KW-0732">Signal</keyword>
<accession>A0AAN9QYC4</accession>
<gene>
    <name evidence="3" type="ORF">VNO80_14360</name>
</gene>